<evidence type="ECO:0000259" key="2">
    <source>
        <dbReference type="Pfam" id="PF11984"/>
    </source>
</evidence>
<evidence type="ECO:0000256" key="1">
    <source>
        <dbReference type="SAM" id="MobiDB-lite"/>
    </source>
</evidence>
<feature type="domain" description="Methanolan biosynthesis EpsI" evidence="2">
    <location>
        <begin position="58"/>
        <end position="166"/>
    </location>
</feature>
<name>A0A517SXP0_9BACT</name>
<dbReference type="Pfam" id="PF11984">
    <property type="entry name" value="DUF3485"/>
    <property type="match status" value="1"/>
</dbReference>
<evidence type="ECO:0000313" key="3">
    <source>
        <dbReference type="EMBL" id="QDT60916.1"/>
    </source>
</evidence>
<organism evidence="3 4">
    <name type="scientific">Stieleria bergensis</name>
    <dbReference type="NCBI Taxonomy" id="2528025"/>
    <lineage>
        <taxon>Bacteria</taxon>
        <taxon>Pseudomonadati</taxon>
        <taxon>Planctomycetota</taxon>
        <taxon>Planctomycetia</taxon>
        <taxon>Pirellulales</taxon>
        <taxon>Pirellulaceae</taxon>
        <taxon>Stieleria</taxon>
    </lineage>
</organism>
<feature type="compositionally biased region" description="Basic and acidic residues" evidence="1">
    <location>
        <begin position="20"/>
        <end position="32"/>
    </location>
</feature>
<dbReference type="InterPro" id="IPR014263">
    <property type="entry name" value="Methanolan_biosynth_EpsI"/>
</dbReference>
<accession>A0A517SXP0</accession>
<sequence>MLPTPGRPVPKPTLQMSTEQKTKPVSSEKVRSDSAASVRGKSRIVAVSLLLVITLVSGSVHAYLDGRFVDQELAGRRAEAITALPTSFGDWTMISEEQLDGAASELLRPHGSIVRNYRNSESGATVKFAMILGPRGPVAVHTPEICYRSTGNAPSGARRATEIKTEQHTHQAWTLEFKDKQSGEASLHVLYAWSDGGAFAAAEQPRFWMVENLYKIQLASPSLGDGTNHGLQFLTDFMPLLEKCIL</sequence>
<evidence type="ECO:0000313" key="4">
    <source>
        <dbReference type="Proteomes" id="UP000315003"/>
    </source>
</evidence>
<feature type="region of interest" description="Disordered" evidence="1">
    <location>
        <begin position="1"/>
        <end position="34"/>
    </location>
</feature>
<dbReference type="EMBL" id="CP036272">
    <property type="protein sequence ID" value="QDT60916.1"/>
    <property type="molecule type" value="Genomic_DNA"/>
</dbReference>
<dbReference type="AlphaFoldDB" id="A0A517SXP0"/>
<feature type="compositionally biased region" description="Pro residues" evidence="1">
    <location>
        <begin position="1"/>
        <end position="11"/>
    </location>
</feature>
<gene>
    <name evidence="3" type="ORF">SV7mr_34450</name>
</gene>
<proteinExistence type="predicted"/>
<dbReference type="Proteomes" id="UP000315003">
    <property type="component" value="Chromosome"/>
</dbReference>
<reference evidence="3 4" key="1">
    <citation type="submission" date="2019-02" db="EMBL/GenBank/DDBJ databases">
        <title>Deep-cultivation of Planctomycetes and their phenomic and genomic characterization uncovers novel biology.</title>
        <authorList>
            <person name="Wiegand S."/>
            <person name="Jogler M."/>
            <person name="Boedeker C."/>
            <person name="Pinto D."/>
            <person name="Vollmers J."/>
            <person name="Rivas-Marin E."/>
            <person name="Kohn T."/>
            <person name="Peeters S.H."/>
            <person name="Heuer A."/>
            <person name="Rast P."/>
            <person name="Oberbeckmann S."/>
            <person name="Bunk B."/>
            <person name="Jeske O."/>
            <person name="Meyerdierks A."/>
            <person name="Storesund J.E."/>
            <person name="Kallscheuer N."/>
            <person name="Luecker S."/>
            <person name="Lage O.M."/>
            <person name="Pohl T."/>
            <person name="Merkel B.J."/>
            <person name="Hornburger P."/>
            <person name="Mueller R.-W."/>
            <person name="Bruemmer F."/>
            <person name="Labrenz M."/>
            <person name="Spormann A.M."/>
            <person name="Op den Camp H."/>
            <person name="Overmann J."/>
            <person name="Amann R."/>
            <person name="Jetten M.S.M."/>
            <person name="Mascher T."/>
            <person name="Medema M.H."/>
            <person name="Devos D.P."/>
            <person name="Kaster A.-K."/>
            <person name="Ovreas L."/>
            <person name="Rohde M."/>
            <person name="Galperin M.Y."/>
            <person name="Jogler C."/>
        </authorList>
    </citation>
    <scope>NUCLEOTIDE SEQUENCE [LARGE SCALE GENOMIC DNA]</scope>
    <source>
        <strain evidence="3 4">SV_7m_r</strain>
    </source>
</reference>
<protein>
    <recommendedName>
        <fullName evidence="2">Methanolan biosynthesis EpsI domain-containing protein</fullName>
    </recommendedName>
</protein>
<keyword evidence="4" id="KW-1185">Reference proteome</keyword>